<organism evidence="1 2">
    <name type="scientific">Pyrenophora tritici-repentis</name>
    <dbReference type="NCBI Taxonomy" id="45151"/>
    <lineage>
        <taxon>Eukaryota</taxon>
        <taxon>Fungi</taxon>
        <taxon>Dikarya</taxon>
        <taxon>Ascomycota</taxon>
        <taxon>Pezizomycotina</taxon>
        <taxon>Dothideomycetes</taxon>
        <taxon>Pleosporomycetidae</taxon>
        <taxon>Pleosporales</taxon>
        <taxon>Pleosporineae</taxon>
        <taxon>Pleosporaceae</taxon>
        <taxon>Pyrenophora</taxon>
    </lineage>
</organism>
<reference evidence="1 2" key="1">
    <citation type="journal article" date="2018" name="BMC Genomics">
        <title>Comparative genomics of the wheat fungal pathogen Pyrenophora tritici-repentis reveals chromosomal variations and genome plasticity.</title>
        <authorList>
            <person name="Moolhuijzen P."/>
            <person name="See P.T."/>
            <person name="Hane J.K."/>
            <person name="Shi G."/>
            <person name="Liu Z."/>
            <person name="Oliver R.P."/>
            <person name="Moffat C.S."/>
        </authorList>
    </citation>
    <scope>NUCLEOTIDE SEQUENCE [LARGE SCALE GENOMIC DNA]</scope>
    <source>
        <strain evidence="1">M4</strain>
    </source>
</reference>
<dbReference type="GeneID" id="90954060"/>
<dbReference type="EMBL" id="NQIK02000001">
    <property type="protein sequence ID" value="KAF7577254.1"/>
    <property type="molecule type" value="Genomic_DNA"/>
</dbReference>
<name>A0A834VWH8_9PLEO</name>
<gene>
    <name evidence="1" type="ORF">PtrM4_014940</name>
</gene>
<protein>
    <submittedName>
        <fullName evidence="1">Uncharacterized protein</fullName>
    </submittedName>
</protein>
<comment type="caution">
    <text evidence="1">The sequence shown here is derived from an EMBL/GenBank/DDBJ whole genome shotgun (WGS) entry which is preliminary data.</text>
</comment>
<dbReference type="Proteomes" id="UP000245464">
    <property type="component" value="Chromosome 1"/>
</dbReference>
<dbReference type="AlphaFoldDB" id="A0A834VWH8"/>
<dbReference type="RefSeq" id="XP_065965361.1">
    <property type="nucleotide sequence ID" value="XM_066103159.1"/>
</dbReference>
<accession>A0A834VWH8</accession>
<evidence type="ECO:0000313" key="1">
    <source>
        <dbReference type="EMBL" id="KAF7577254.1"/>
    </source>
</evidence>
<proteinExistence type="predicted"/>
<sequence>MVVGSFTRSVAKFSLFAESLAKMKAYEYDSVTKVSTLNRRSGPAKQAIPALPACTAAGKRALDWDLPA</sequence>
<dbReference type="KEGG" id="ptrr:90954060"/>
<evidence type="ECO:0000313" key="2">
    <source>
        <dbReference type="Proteomes" id="UP000245464"/>
    </source>
</evidence>